<keyword evidence="3" id="KW-0472">Membrane</keyword>
<accession>E4WU86</accession>
<feature type="region of interest" description="Disordered" evidence="2">
    <location>
        <begin position="1123"/>
        <end position="1186"/>
    </location>
</feature>
<dbReference type="InParanoid" id="E4WU86"/>
<gene>
    <name evidence="4" type="ORF">GSOID_T00006367001</name>
</gene>
<keyword evidence="3" id="KW-1133">Transmembrane helix</keyword>
<feature type="compositionally biased region" description="Acidic residues" evidence="2">
    <location>
        <begin position="1149"/>
        <end position="1169"/>
    </location>
</feature>
<feature type="coiled-coil region" evidence="1">
    <location>
        <begin position="407"/>
        <end position="437"/>
    </location>
</feature>
<evidence type="ECO:0000313" key="5">
    <source>
        <dbReference type="Proteomes" id="UP000001307"/>
    </source>
</evidence>
<evidence type="ECO:0000256" key="1">
    <source>
        <dbReference type="SAM" id="Coils"/>
    </source>
</evidence>
<evidence type="ECO:0000313" key="4">
    <source>
        <dbReference type="EMBL" id="CBY07278.1"/>
    </source>
</evidence>
<keyword evidence="5" id="KW-1185">Reference proteome</keyword>
<reference evidence="4" key="1">
    <citation type="journal article" date="2010" name="Science">
        <title>Plasticity of animal genome architecture unmasked by rapid evolution of a pelagic tunicate.</title>
        <authorList>
            <person name="Denoeud F."/>
            <person name="Henriet S."/>
            <person name="Mungpakdee S."/>
            <person name="Aury J.M."/>
            <person name="Da Silva C."/>
            <person name="Brinkmann H."/>
            <person name="Mikhaleva J."/>
            <person name="Olsen L.C."/>
            <person name="Jubin C."/>
            <person name="Canestro C."/>
            <person name="Bouquet J.M."/>
            <person name="Danks G."/>
            <person name="Poulain J."/>
            <person name="Campsteijn C."/>
            <person name="Adamski M."/>
            <person name="Cross I."/>
            <person name="Yadetie F."/>
            <person name="Muffato M."/>
            <person name="Louis A."/>
            <person name="Butcher S."/>
            <person name="Tsagkogeorga G."/>
            <person name="Konrad A."/>
            <person name="Singh S."/>
            <person name="Jensen M.F."/>
            <person name="Cong E.H."/>
            <person name="Eikeseth-Otteraa H."/>
            <person name="Noel B."/>
            <person name="Anthouard V."/>
            <person name="Porcel B.M."/>
            <person name="Kachouri-Lafond R."/>
            <person name="Nishino A."/>
            <person name="Ugolini M."/>
            <person name="Chourrout P."/>
            <person name="Nishida H."/>
            <person name="Aasland R."/>
            <person name="Huzurbazar S."/>
            <person name="Westhof E."/>
            <person name="Delsuc F."/>
            <person name="Lehrach H."/>
            <person name="Reinhardt R."/>
            <person name="Weissenbach J."/>
            <person name="Roy S.W."/>
            <person name="Artiguenave F."/>
            <person name="Postlethwait J.H."/>
            <person name="Manak J.R."/>
            <person name="Thompson E.M."/>
            <person name="Jaillon O."/>
            <person name="Du Pasquier L."/>
            <person name="Boudinot P."/>
            <person name="Liberles D.A."/>
            <person name="Volff J.N."/>
            <person name="Philippe H."/>
            <person name="Lenhard B."/>
            <person name="Roest Crollius H."/>
            <person name="Wincker P."/>
            <person name="Chourrout D."/>
        </authorList>
    </citation>
    <scope>NUCLEOTIDE SEQUENCE [LARGE SCALE GENOMIC DNA]</scope>
</reference>
<protein>
    <submittedName>
        <fullName evidence="4">Uncharacterized protein</fullName>
    </submittedName>
</protein>
<evidence type="ECO:0000256" key="2">
    <source>
        <dbReference type="SAM" id="MobiDB-lite"/>
    </source>
</evidence>
<sequence>MHRFHSPRRNDVLHYLTHDGKEWAKISLAPLDDPDKEKRIAYLILLSTKAGYGRVFDPLVRDTATSDFVWFKKYFNYNDLVKAVEISLALEFGEEMVNQMPVLSFPQLRDVWKRCARMSSCAKENNLETVKASRDFFLDMLAAQYLKIDNAGKTELIQADKNAFVSTENLDDIRQAWRNARKLNKHPAWSVDIPILDLFSVEELERAAKDARVSYGDLPPGVLTEKTVAYNKFIALSKDFHEYARMSDLAEELQETVLDPVDKNLDKEALLRQLPVFKEKTSLSAGRTWTDLESKARYIFQQIWDWMSELKTSPYKLPLDLMVFKDAYRIPKTIAHVNNLQPQWIHPGAFLPIYGSGETIFVIHNTYPNQEIVTVPEKLKLDKKEDLTRSFRQICRVSSVFKSPYVMEKAIGEIKNNSRTEQELQENKEAINSAYARYFDHLCGFLPDLNKRILIAPIIKNSTMRMTIAENISGLLDHFGAHDEGTSLYKLFARWVFALGHGKLKLNPPVKRDPPPAVTKVSRSASRPAQHVKPIAYVFDMAKKLDRKRPWLNRCRILGCNETTGFLPVCEYHTHMLVDLATEKRETSTTRSLADASSRSYALDRIDRFSSWGATSTQTRARFMHEAILLLQDKLVQELVGNTPEECLRSLMSRFESGVHQRKWNHDAFKNANLSRKMAELVENFYKLQRAHDWVGVENRNTDGNFVSVELWSDHDSEVRCYEKVSFVNRCDEGILISREGANLDDETHQAMAMRRAFGQTRVAEITREIEKKRRDNFQTNLAPELVHLRDLTKNLGVKLVILMANEGGYDSLCQAFDKDSESQDNNHVDILCQRRAKVTDSTIRILEKHNTRGRVAAPVPVQESVLVRTFPPQGIATEVWSFLINLVLNTDPQKDLFPENLVGELKISSSRKLQTKERELRAFWIVRFVHWMAENNKLGDLGLVYGDFQAISTPRETRSNEVGSQKAYIERAIKTTRHFPFMTDIIKYGEESILNEAIFEFTPSQLSSMAVAWNEFRFCPVGSMWPDEFCELWNVRNKGFPPPSAIKAAARKFDRKQAINERRKLFEKTSGLREELRARALEERMREQHLDWFVSTSDEEIEEEARRCRDLTGTSFPAVNNQPLQVVKLEETSSSEEESHQNVPIPDPDLDEEEFLNTGEEEETEQENPEPQTPAGTAPNLDEVNGTLEISEAEQRRMYENANILHAKQKMINKTIKPGGRWDPLRLVGPDLASPEQEQKGIEILKALAEVRMFYDQMPNALERLEVTTNPTDRAIIENLSKSLVKVKAAPEIIKLAQDTKCSISEVATRVAALNLSGAAVPKTPPKEQKIYCSNLVPLCYDHRADTAPSTEARDKLAELGVIYLDKNLIASENIKIEYDLETRMLINRAAKVLSYDFESETDSAITPLDSMDQAMTAAAYLAELLLHEPLPLTQYLACICANSGQLSPSRIRQGIYYNLKFSLRLNRVKQWAIHFLQLEKRNSSLDPSSLSRPASPSRRASIYLMKIFFITEINIFVYLRKFFFWLSFFRKSKLV</sequence>
<evidence type="ECO:0000256" key="3">
    <source>
        <dbReference type="SAM" id="Phobius"/>
    </source>
</evidence>
<keyword evidence="3" id="KW-0812">Transmembrane</keyword>
<proteinExistence type="predicted"/>
<keyword evidence="1" id="KW-0175">Coiled coil</keyword>
<dbReference type="Proteomes" id="UP000001307">
    <property type="component" value="Unassembled WGS sequence"/>
</dbReference>
<feature type="transmembrane region" description="Helical" evidence="3">
    <location>
        <begin position="1502"/>
        <end position="1521"/>
    </location>
</feature>
<name>E4WU86_OIKDI</name>
<dbReference type="EMBL" id="FN653016">
    <property type="protein sequence ID" value="CBY07278.1"/>
    <property type="molecule type" value="Genomic_DNA"/>
</dbReference>
<organism evidence="4">
    <name type="scientific">Oikopleura dioica</name>
    <name type="common">Tunicate</name>
    <dbReference type="NCBI Taxonomy" id="34765"/>
    <lineage>
        <taxon>Eukaryota</taxon>
        <taxon>Metazoa</taxon>
        <taxon>Chordata</taxon>
        <taxon>Tunicata</taxon>
        <taxon>Appendicularia</taxon>
        <taxon>Copelata</taxon>
        <taxon>Oikopleuridae</taxon>
        <taxon>Oikopleura</taxon>
    </lineage>
</organism>